<dbReference type="GO" id="GO:0046872">
    <property type="term" value="F:metal ion binding"/>
    <property type="evidence" value="ECO:0007669"/>
    <property type="project" value="UniProtKB-KW"/>
</dbReference>
<dbReference type="Gene3D" id="3.60.40.10">
    <property type="entry name" value="PPM-type phosphatase domain"/>
    <property type="match status" value="1"/>
</dbReference>
<dbReference type="PROSITE" id="PS50112">
    <property type="entry name" value="PAS"/>
    <property type="match status" value="2"/>
</dbReference>
<dbReference type="PROSITE" id="PS50113">
    <property type="entry name" value="PAC"/>
    <property type="match status" value="1"/>
</dbReference>
<dbReference type="SUPFAM" id="SSF55785">
    <property type="entry name" value="PYP-like sensor domain (PAS domain)"/>
    <property type="match status" value="2"/>
</dbReference>
<dbReference type="CDD" id="cd00130">
    <property type="entry name" value="PAS"/>
    <property type="match status" value="2"/>
</dbReference>
<evidence type="ECO:0000256" key="14">
    <source>
        <dbReference type="ARBA" id="ARBA00075117"/>
    </source>
</evidence>
<dbReference type="Proteomes" id="UP000198280">
    <property type="component" value="Unassembled WGS sequence"/>
</dbReference>
<dbReference type="FunFam" id="3.30.565.10:FF:000028">
    <property type="entry name" value="PAS sensor protein"/>
    <property type="match status" value="1"/>
</dbReference>
<keyword evidence="8" id="KW-0067">ATP-binding</keyword>
<dbReference type="SMART" id="SM00331">
    <property type="entry name" value="PP2C_SIG"/>
    <property type="match status" value="1"/>
</dbReference>
<evidence type="ECO:0000259" key="16">
    <source>
        <dbReference type="PROSITE" id="PS50112"/>
    </source>
</evidence>
<proteinExistence type="predicted"/>
<keyword evidence="19" id="KW-1185">Reference proteome</keyword>
<evidence type="ECO:0000256" key="1">
    <source>
        <dbReference type="ARBA" id="ARBA00013081"/>
    </source>
</evidence>
<evidence type="ECO:0000256" key="8">
    <source>
        <dbReference type="ARBA" id="ARBA00022840"/>
    </source>
</evidence>
<dbReference type="PANTHER" id="PTHR43156:SF2">
    <property type="entry name" value="STAGE II SPORULATION PROTEIN E"/>
    <property type="match status" value="1"/>
</dbReference>
<evidence type="ECO:0000256" key="12">
    <source>
        <dbReference type="ARBA" id="ARBA00047761"/>
    </source>
</evidence>
<dbReference type="Pfam" id="PF13185">
    <property type="entry name" value="GAF_2"/>
    <property type="match status" value="1"/>
</dbReference>
<organism evidence="18 19">
    <name type="scientific">Actinacidiphila glaucinigra</name>
    <dbReference type="NCBI Taxonomy" id="235986"/>
    <lineage>
        <taxon>Bacteria</taxon>
        <taxon>Bacillati</taxon>
        <taxon>Actinomycetota</taxon>
        <taxon>Actinomycetes</taxon>
        <taxon>Kitasatosporales</taxon>
        <taxon>Streptomycetaceae</taxon>
        <taxon>Actinacidiphila</taxon>
    </lineage>
</organism>
<evidence type="ECO:0000256" key="13">
    <source>
        <dbReference type="ARBA" id="ARBA00056274"/>
    </source>
</evidence>
<evidence type="ECO:0000313" key="18">
    <source>
        <dbReference type="EMBL" id="SNS36378.1"/>
    </source>
</evidence>
<dbReference type="AlphaFoldDB" id="A0A239DWM1"/>
<dbReference type="Gene3D" id="3.30.450.20">
    <property type="entry name" value="PAS domain"/>
    <property type="match status" value="2"/>
</dbReference>
<dbReference type="Pfam" id="PF07228">
    <property type="entry name" value="SpoIIE"/>
    <property type="match status" value="1"/>
</dbReference>
<keyword evidence="11" id="KW-0464">Manganese</keyword>
<dbReference type="InterPro" id="IPR013655">
    <property type="entry name" value="PAS_fold_3"/>
</dbReference>
<dbReference type="Pfam" id="PF08448">
    <property type="entry name" value="PAS_4"/>
    <property type="match status" value="1"/>
</dbReference>
<evidence type="ECO:0000256" key="5">
    <source>
        <dbReference type="ARBA" id="ARBA00022741"/>
    </source>
</evidence>
<dbReference type="InterPro" id="IPR052016">
    <property type="entry name" value="Bact_Sigma-Reg"/>
</dbReference>
<keyword evidence="3" id="KW-0808">Transferase</keyword>
<dbReference type="SUPFAM" id="SSF81606">
    <property type="entry name" value="PP2C-like"/>
    <property type="match status" value="1"/>
</dbReference>
<dbReference type="InterPro" id="IPR000014">
    <property type="entry name" value="PAS"/>
</dbReference>
<feature type="domain" description="PAS" evidence="16">
    <location>
        <begin position="172"/>
        <end position="244"/>
    </location>
</feature>
<evidence type="ECO:0000259" key="17">
    <source>
        <dbReference type="PROSITE" id="PS50113"/>
    </source>
</evidence>
<evidence type="ECO:0000256" key="11">
    <source>
        <dbReference type="ARBA" id="ARBA00023211"/>
    </source>
</evidence>
<dbReference type="SMART" id="SM00086">
    <property type="entry name" value="PAC"/>
    <property type="match status" value="1"/>
</dbReference>
<dbReference type="Pfam" id="PF13581">
    <property type="entry name" value="HATPase_c_2"/>
    <property type="match status" value="1"/>
</dbReference>
<keyword evidence="7" id="KW-0378">Hydrolase</keyword>
<evidence type="ECO:0000256" key="2">
    <source>
        <dbReference type="ARBA" id="ARBA00022553"/>
    </source>
</evidence>
<evidence type="ECO:0000256" key="9">
    <source>
        <dbReference type="ARBA" id="ARBA00022842"/>
    </source>
</evidence>
<evidence type="ECO:0000256" key="15">
    <source>
        <dbReference type="ARBA" id="ARBA00081350"/>
    </source>
</evidence>
<evidence type="ECO:0000256" key="6">
    <source>
        <dbReference type="ARBA" id="ARBA00022777"/>
    </source>
</evidence>
<dbReference type="GO" id="GO:0004722">
    <property type="term" value="F:protein serine/threonine phosphatase activity"/>
    <property type="evidence" value="ECO:0007669"/>
    <property type="project" value="UniProtKB-EC"/>
</dbReference>
<dbReference type="SMART" id="SM00091">
    <property type="entry name" value="PAS"/>
    <property type="match status" value="2"/>
</dbReference>
<dbReference type="InterPro" id="IPR003018">
    <property type="entry name" value="GAF"/>
</dbReference>
<keyword evidence="4" id="KW-0479">Metal-binding</keyword>
<dbReference type="InterPro" id="IPR013656">
    <property type="entry name" value="PAS_4"/>
</dbReference>
<dbReference type="InterPro" id="IPR001610">
    <property type="entry name" value="PAC"/>
</dbReference>
<dbReference type="GO" id="GO:0005524">
    <property type="term" value="F:ATP binding"/>
    <property type="evidence" value="ECO:0007669"/>
    <property type="project" value="UniProtKB-KW"/>
</dbReference>
<dbReference type="InterPro" id="IPR000700">
    <property type="entry name" value="PAS-assoc_C"/>
</dbReference>
<dbReference type="GO" id="GO:0016301">
    <property type="term" value="F:kinase activity"/>
    <property type="evidence" value="ECO:0007669"/>
    <property type="project" value="UniProtKB-KW"/>
</dbReference>
<keyword evidence="5" id="KW-0547">Nucleotide-binding</keyword>
<evidence type="ECO:0000256" key="10">
    <source>
        <dbReference type="ARBA" id="ARBA00022912"/>
    </source>
</evidence>
<evidence type="ECO:0000256" key="4">
    <source>
        <dbReference type="ARBA" id="ARBA00022723"/>
    </source>
</evidence>
<keyword evidence="2" id="KW-0597">Phosphoprotein</keyword>
<dbReference type="Gene3D" id="3.30.450.40">
    <property type="match status" value="1"/>
</dbReference>
<reference evidence="18 19" key="1">
    <citation type="submission" date="2017-06" db="EMBL/GenBank/DDBJ databases">
        <authorList>
            <person name="Kim H.J."/>
            <person name="Triplett B.A."/>
        </authorList>
    </citation>
    <scope>NUCLEOTIDE SEQUENCE [LARGE SCALE GENOMIC DNA]</scope>
    <source>
        <strain evidence="18 19">CGMCC 4.1858</strain>
    </source>
</reference>
<protein>
    <recommendedName>
        <fullName evidence="1">protein-serine/threonine phosphatase</fullName>
        <ecNumber evidence="1">3.1.3.16</ecNumber>
    </recommendedName>
    <alternativeName>
        <fullName evidence="15">Protein-serine/threonine phosphatase</fullName>
    </alternativeName>
    <alternativeName>
        <fullName evidence="14">Serine/threonine-protein kinase</fullName>
    </alternativeName>
</protein>
<dbReference type="SMART" id="SM00065">
    <property type="entry name" value="GAF"/>
    <property type="match status" value="1"/>
</dbReference>
<keyword evidence="9" id="KW-0460">Magnesium</keyword>
<comment type="catalytic activity">
    <reaction evidence="12">
        <text>O-phospho-L-seryl-[protein] + H2O = L-seryl-[protein] + phosphate</text>
        <dbReference type="Rhea" id="RHEA:20629"/>
        <dbReference type="Rhea" id="RHEA-COMP:9863"/>
        <dbReference type="Rhea" id="RHEA-COMP:11604"/>
        <dbReference type="ChEBI" id="CHEBI:15377"/>
        <dbReference type="ChEBI" id="CHEBI:29999"/>
        <dbReference type="ChEBI" id="CHEBI:43474"/>
        <dbReference type="ChEBI" id="CHEBI:83421"/>
        <dbReference type="EC" id="3.1.3.16"/>
    </reaction>
</comment>
<dbReference type="Pfam" id="PF08447">
    <property type="entry name" value="PAS_3"/>
    <property type="match status" value="1"/>
</dbReference>
<dbReference type="InterPro" id="IPR001932">
    <property type="entry name" value="PPM-type_phosphatase-like_dom"/>
</dbReference>
<evidence type="ECO:0000256" key="7">
    <source>
        <dbReference type="ARBA" id="ARBA00022801"/>
    </source>
</evidence>
<dbReference type="CDD" id="cd16936">
    <property type="entry name" value="HATPase_RsbW-like"/>
    <property type="match status" value="1"/>
</dbReference>
<dbReference type="PANTHER" id="PTHR43156">
    <property type="entry name" value="STAGE II SPORULATION PROTEIN E-RELATED"/>
    <property type="match status" value="1"/>
</dbReference>
<dbReference type="EC" id="3.1.3.16" evidence="1"/>
<dbReference type="InterPro" id="IPR036457">
    <property type="entry name" value="PPM-type-like_dom_sf"/>
</dbReference>
<sequence length="963" mass="104071">MYIYMVNDRLALLAAVEKGIAEGEVLRLALQHAVAELDGLGGTVHLCGPMSALRLVSTVGLSSGSVRPWEIIDQESPAVPARAVRRRGRVWAADGSAGAVRPGAAKGWPGTGLASVALSDGVSSVGSLTVVTGPAGEPSEEQWRFLEAVTAWAQERVDQAPPPTRPPHEEPSGSRLRQALKAVEVGTWDWNIRTGELAWDDAAMAVYGTDPTDFVPRVESWMKVVHPDDLRWTLAAAEKAIRDRGVFEAEYRVRRPDGSYGWTETRAKVVLDDRGEPYRMIGTAWESNESRSARDALSRALRYMSDGFLSADEDWRITFVNLEAEDVLGSSEEELFGRVLWTLPSVRQVPGLESRCREAAAKAAPTSFDVRMPDTGSCYQVRLVPLPDGVTLYFTDVTDRRRHEADRAAAEHAAGERATRIAELTAALAKATTSRDVVDAVAQRVLPPFAASGLLVQALEDGRAYNVGSVGYPQSFLDNLQGRPRGAKDPVWDAISTSGPVFVSSAEEYAARYPAMADRPHLTGKGSWAFLPLTASGLTFGVCVVAFDQPRRLTDEERTLLSAISALVAHALERARLYDAEHTRSRELQSALLPQQLPALPSCELAARYLPTEQGADVGGDWYDVIPLSAGRVAFVIGDVMGHGLSEAVTMGRLRTAVHTLAGLELPPDEIMGHLNDIVGGLGADSYATCLYVLYDSTTGICSVTRAGHPPPAVVQPDGTVRFPKAAPNPPLGAAEQPFESIELRIPEESLLVLFTDGLVESSEREIDEGLGDLARLLVDADGADLGALCDTLISGLLPVGRTTSDDIALLVARVHALAPDRIACWPLPEDPRAAGIARRHVRDQLAAWDLEELTPTTELLASELVGNVVRHGRGPMTLRLLRDIDLVCEVSDDSLTMPRIRHASETDEGGRGLQLVASLSQRWGTRYTPNGKCIWTAQQLPDPDVCLPSPEPFDLDAVPPLE</sequence>
<keyword evidence="6" id="KW-0418">Kinase</keyword>
<dbReference type="InterPro" id="IPR029016">
    <property type="entry name" value="GAF-like_dom_sf"/>
</dbReference>
<accession>A0A239DWM1</accession>
<evidence type="ECO:0000256" key="3">
    <source>
        <dbReference type="ARBA" id="ARBA00022679"/>
    </source>
</evidence>
<name>A0A239DWM1_9ACTN</name>
<feature type="domain" description="PAS" evidence="16">
    <location>
        <begin position="293"/>
        <end position="338"/>
    </location>
</feature>
<dbReference type="FunFam" id="3.60.40.10:FF:000005">
    <property type="entry name" value="Serine/threonine protein phosphatase"/>
    <property type="match status" value="1"/>
</dbReference>
<feature type="domain" description="PAC" evidence="17">
    <location>
        <begin position="247"/>
        <end position="299"/>
    </location>
</feature>
<evidence type="ECO:0000313" key="19">
    <source>
        <dbReference type="Proteomes" id="UP000198280"/>
    </source>
</evidence>
<dbReference type="InterPro" id="IPR035965">
    <property type="entry name" value="PAS-like_dom_sf"/>
</dbReference>
<gene>
    <name evidence="18" type="ORF">SAMN05216252_105177</name>
</gene>
<dbReference type="Gene3D" id="3.30.565.10">
    <property type="entry name" value="Histidine kinase-like ATPase, C-terminal domain"/>
    <property type="match status" value="1"/>
</dbReference>
<keyword evidence="10" id="KW-0904">Protein phosphatase</keyword>
<dbReference type="InterPro" id="IPR036890">
    <property type="entry name" value="HATPase_C_sf"/>
</dbReference>
<dbReference type="InterPro" id="IPR003594">
    <property type="entry name" value="HATPase_dom"/>
</dbReference>
<dbReference type="SUPFAM" id="SSF55781">
    <property type="entry name" value="GAF domain-like"/>
    <property type="match status" value="1"/>
</dbReference>
<comment type="function">
    <text evidence="13">Primarily acts as an independent SigF regulator that is sensitive to the osmosensory signal, mediating the cross talk of PknD with the SigF regulon. Possesses both phosphatase and kinase activities. The kinase domain functions as a classic anti-sigma factor-like kinase to phosphorylate the anti-anti-sigma factor domain at the canonical regulatory site, and the phosphatase domain antagonizes this activity.</text>
</comment>
<dbReference type="EMBL" id="FZOF01000005">
    <property type="protein sequence ID" value="SNS36378.1"/>
    <property type="molecule type" value="Genomic_DNA"/>
</dbReference>